<evidence type="ECO:0000313" key="2">
    <source>
        <dbReference type="EMBL" id="QCS41951.1"/>
    </source>
</evidence>
<dbReference type="EMBL" id="CP040330">
    <property type="protein sequence ID" value="QCS41951.1"/>
    <property type="molecule type" value="Genomic_DNA"/>
</dbReference>
<dbReference type="AlphaFoldDB" id="A0A4P8WJ71"/>
<feature type="region of interest" description="Disordered" evidence="1">
    <location>
        <begin position="1"/>
        <end position="28"/>
    </location>
</feature>
<dbReference type="Proteomes" id="UP000302218">
    <property type="component" value="Chromosome"/>
</dbReference>
<proteinExistence type="predicted"/>
<dbReference type="GeneID" id="40264830"/>
<feature type="compositionally biased region" description="Basic and acidic residues" evidence="1">
    <location>
        <begin position="16"/>
        <end position="28"/>
    </location>
</feature>
<evidence type="ECO:0000313" key="3">
    <source>
        <dbReference type="Proteomes" id="UP000302218"/>
    </source>
</evidence>
<sequence>MARDRSVADDDSTDADGPRRSTTDDEIDRRSYLKLTGTAAALAAGAGAATGTVSAASEVDWIELDYDQYSSPDDIYHYTSGNGSYGFTPSDRDDGQVLSIHTERNRNTNQNVSYDILQDGYDAPKAVYQSIDIKCGESMTFNATGDNVRFLNAGINIQWGDAHSGVDGPPSGDDGWSVRLYVYDHDGNSSGPFGLNVYSYHMDRRASSGESDVVRSDIFRPGEWQRVETYIEMNTISNGQANADGLVRVWVDGEEVYHRDDFRWTTEPQQAHQLLGPVMRYGGSEVAPRDTDIYYDNHRIAVGGLPEDRDGGSGGFDYDAHDNVVPPSQSDQYEERFSFRNGDSASAYTLYVDGEIVQSDWGRASYNETVTVSEEGEYAVVEATAGPGTYDGFYFNGDIVAMAFDPYPERAWRGPADGAGDDVVTFDDYPESPPEPEESLDNTILIDGIGTVGGTDYEFTVSGTAEASNYRGATVNDADTVDGGTVTGSVGGWRDAFVFSGELEDLSVDGPARVSVNDERVDPAEYGDGSSSTLTIVGNGTESVYEITVDGTIEPDADTSADVTSDSADSVTGTIERGVHRLQITGELVDLTYVEGGTHTYLDTERIR</sequence>
<dbReference type="RefSeq" id="WP_138244448.1">
    <property type="nucleotide sequence ID" value="NZ_CP040330.1"/>
</dbReference>
<protein>
    <submittedName>
        <fullName evidence="2">Uncharacterized protein</fullName>
    </submittedName>
</protein>
<dbReference type="OrthoDB" id="202667at2157"/>
<reference evidence="3" key="1">
    <citation type="submission" date="2019-05" db="EMBL/GenBank/DDBJ databases">
        <title>Genome sequence and methylation pattern of the halophilic Archaeon Natrinema versiforme BOL5-4.</title>
        <authorList>
            <person name="DasSarma P."/>
            <person name="Anton B.P."/>
            <person name="DasSarma S.L."/>
            <person name="Martinez F.L."/>
            <person name="Guzman D."/>
            <person name="Roberts R.J."/>
            <person name="DasSarma S."/>
        </authorList>
    </citation>
    <scope>NUCLEOTIDE SEQUENCE [LARGE SCALE GENOMIC DNA]</scope>
    <source>
        <strain evidence="3">BOL5-4</strain>
    </source>
</reference>
<dbReference type="InterPro" id="IPR006311">
    <property type="entry name" value="TAT_signal"/>
</dbReference>
<dbReference type="KEGG" id="nvr:FEJ81_06120"/>
<accession>A0A4P8WJ71</accession>
<organism evidence="2 3">
    <name type="scientific">Natrinema versiforme</name>
    <dbReference type="NCBI Taxonomy" id="88724"/>
    <lineage>
        <taxon>Archaea</taxon>
        <taxon>Methanobacteriati</taxon>
        <taxon>Methanobacteriota</taxon>
        <taxon>Stenosarchaea group</taxon>
        <taxon>Halobacteria</taxon>
        <taxon>Halobacteriales</taxon>
        <taxon>Natrialbaceae</taxon>
        <taxon>Natrinema</taxon>
    </lineage>
</organism>
<dbReference type="PROSITE" id="PS51318">
    <property type="entry name" value="TAT"/>
    <property type="match status" value="1"/>
</dbReference>
<gene>
    <name evidence="2" type="ORF">FEJ81_06120</name>
</gene>
<evidence type="ECO:0000256" key="1">
    <source>
        <dbReference type="SAM" id="MobiDB-lite"/>
    </source>
</evidence>
<dbReference type="Gene3D" id="2.60.120.200">
    <property type="match status" value="1"/>
</dbReference>
<name>A0A4P8WJ71_9EURY</name>